<dbReference type="EMBL" id="JAQQPM010000007">
    <property type="protein sequence ID" value="KAK2074139.1"/>
    <property type="molecule type" value="Genomic_DNA"/>
</dbReference>
<dbReference type="Pfam" id="PF09732">
    <property type="entry name" value="CactinC_cactus"/>
    <property type="match status" value="1"/>
</dbReference>
<dbReference type="Pfam" id="PF10312">
    <property type="entry name" value="Cactin_mid"/>
    <property type="match status" value="1"/>
</dbReference>
<feature type="compositionally biased region" description="Low complexity" evidence="3">
    <location>
        <begin position="274"/>
        <end position="297"/>
    </location>
</feature>
<organism evidence="6 7">
    <name type="scientific">Phyllachora maydis</name>
    <dbReference type="NCBI Taxonomy" id="1825666"/>
    <lineage>
        <taxon>Eukaryota</taxon>
        <taxon>Fungi</taxon>
        <taxon>Dikarya</taxon>
        <taxon>Ascomycota</taxon>
        <taxon>Pezizomycotina</taxon>
        <taxon>Sordariomycetes</taxon>
        <taxon>Sordariomycetidae</taxon>
        <taxon>Phyllachorales</taxon>
        <taxon>Phyllachoraceae</taxon>
        <taxon>Phyllachora</taxon>
    </lineage>
</organism>
<evidence type="ECO:0000313" key="7">
    <source>
        <dbReference type="Proteomes" id="UP001217918"/>
    </source>
</evidence>
<dbReference type="AlphaFoldDB" id="A0AAD9IBA3"/>
<dbReference type="InterPro" id="IPR019134">
    <property type="entry name" value="Cactin_C"/>
</dbReference>
<dbReference type="Proteomes" id="UP001217918">
    <property type="component" value="Unassembled WGS sequence"/>
</dbReference>
<evidence type="ECO:0000256" key="2">
    <source>
        <dbReference type="ARBA" id="ARBA00034534"/>
    </source>
</evidence>
<feature type="domain" description="Splicing factor Cactin C-terminal" evidence="4">
    <location>
        <begin position="353"/>
        <end position="489"/>
    </location>
</feature>
<evidence type="ECO:0000256" key="3">
    <source>
        <dbReference type="SAM" id="MobiDB-lite"/>
    </source>
</evidence>
<feature type="domain" description="Splicing factor cactin central" evidence="5">
    <location>
        <begin position="50"/>
        <end position="234"/>
    </location>
</feature>
<dbReference type="GO" id="GO:0045292">
    <property type="term" value="P:mRNA cis splicing, via spliceosome"/>
    <property type="evidence" value="ECO:0007669"/>
    <property type="project" value="TreeGrafter"/>
</dbReference>
<feature type="compositionally biased region" description="Basic and acidic residues" evidence="3">
    <location>
        <begin position="12"/>
        <end position="27"/>
    </location>
</feature>
<evidence type="ECO:0000256" key="1">
    <source>
        <dbReference type="ARBA" id="ARBA00006895"/>
    </source>
</evidence>
<dbReference type="PANTHER" id="PTHR21737">
    <property type="entry name" value="POLYGLUTAMINE BINDING PROTEIN 1/MARVEL MEMBRANE-ASSOCIATING DOMAIN CONTAINING 3"/>
    <property type="match status" value="1"/>
</dbReference>
<comment type="caution">
    <text evidence="6">The sequence shown here is derived from an EMBL/GenBank/DDBJ whole genome shotgun (WGS) entry which is preliminary data.</text>
</comment>
<feature type="region of interest" description="Disordered" evidence="3">
    <location>
        <begin position="1"/>
        <end position="44"/>
    </location>
</feature>
<dbReference type="SMART" id="SM01050">
    <property type="entry name" value="CactinC_cactus"/>
    <property type="match status" value="1"/>
</dbReference>
<keyword evidence="7" id="KW-1185">Reference proteome</keyword>
<evidence type="ECO:0000313" key="6">
    <source>
        <dbReference type="EMBL" id="KAK2074139.1"/>
    </source>
</evidence>
<evidence type="ECO:0000259" key="5">
    <source>
        <dbReference type="Pfam" id="PF10312"/>
    </source>
</evidence>
<evidence type="ECO:0000259" key="4">
    <source>
        <dbReference type="Pfam" id="PF09732"/>
    </source>
</evidence>
<dbReference type="InterPro" id="IPR018816">
    <property type="entry name" value="Cactin_central"/>
</dbReference>
<dbReference type="GO" id="GO:0005737">
    <property type="term" value="C:cytoplasm"/>
    <property type="evidence" value="ECO:0007669"/>
    <property type="project" value="TreeGrafter"/>
</dbReference>
<feature type="region of interest" description="Disordered" evidence="3">
    <location>
        <begin position="257"/>
        <end position="310"/>
    </location>
</feature>
<dbReference type="GO" id="GO:0005681">
    <property type="term" value="C:spliceosomal complex"/>
    <property type="evidence" value="ECO:0007669"/>
    <property type="project" value="TreeGrafter"/>
</dbReference>
<comment type="similarity">
    <text evidence="1">Belongs to the CACTIN family.</text>
</comment>
<protein>
    <recommendedName>
        <fullName evidence="2">Splicing factor Cactin</fullName>
    </recommendedName>
</protein>
<sequence>MDPGRQAMIDGWKGRERDVTSPRRDINNRISKPPRPRGRTSQPAKYLTIEQQEDRFVAGEDKFVLKQAKKKADIRVRENRAEPVDLLAFHLRYLDADRDIFDDDEADVEIDAPAPEAVLEGLKEAQLQKLQEDIKAYVALEPDHTIQEYWRALQIICDHRRQQLVPQGSEGRAVGSVAADVDRILGPKTYEQLEALEKQVGAKLGSDEPVDTDYWEGLLKSLLVYKAKAQLKKMCAAIREARVEALRARDPEKAKALEAASDLRGPVPKPVVPSKPALAAAPSDDRPAPTASSAAPPSSQPPPGTQRFATTNNEDFSQATKALYEREVARGVDEDEEVFQAEEALPLAARPQWAVKYRPRKPRYFNRVHMGYEWNKYNQTHYDHNNPPPKVVHGYKFNIFYPDLIDKTKAPTYKIVREGGRRRGESVARAGEEDTCLIQFMAGPPYQDIAFRIVDREWDYSAKKERGFRSTFDKGILQLHFQFKRIFYRNSAAM</sequence>
<dbReference type="PANTHER" id="PTHR21737:SF4">
    <property type="entry name" value="SPLICING FACTOR CACTIN"/>
    <property type="match status" value="1"/>
</dbReference>
<accession>A0AAD9IBA3</accession>
<gene>
    <name evidence="6" type="ORF">P8C59_008369</name>
</gene>
<reference evidence="6" key="1">
    <citation type="journal article" date="2023" name="Mol. Plant Microbe Interact.">
        <title>Elucidating the Obligate Nature and Biological Capacity of an Invasive Fungal Corn Pathogen.</title>
        <authorList>
            <person name="MacCready J.S."/>
            <person name="Roggenkamp E.M."/>
            <person name="Gdanetz K."/>
            <person name="Chilvers M.I."/>
        </authorList>
    </citation>
    <scope>NUCLEOTIDE SEQUENCE</scope>
    <source>
        <strain evidence="6">PM02</strain>
    </source>
</reference>
<name>A0AAD9IBA3_9PEZI</name>
<proteinExistence type="inferred from homology"/>